<dbReference type="GO" id="GO:0005198">
    <property type="term" value="F:structural molecule activity"/>
    <property type="evidence" value="ECO:0007669"/>
    <property type="project" value="InterPro"/>
</dbReference>
<dbReference type="Pfam" id="PF00400">
    <property type="entry name" value="WD40"/>
    <property type="match status" value="3"/>
</dbReference>
<evidence type="ECO:0000256" key="3">
    <source>
        <dbReference type="ARBA" id="ARBA00022737"/>
    </source>
</evidence>
<dbReference type="Pfam" id="PF01394">
    <property type="entry name" value="Clathrin_propel"/>
    <property type="match status" value="1"/>
</dbReference>
<dbReference type="GO" id="GO:0006886">
    <property type="term" value="P:intracellular protein transport"/>
    <property type="evidence" value="ECO:0007669"/>
    <property type="project" value="InterPro"/>
</dbReference>
<dbReference type="SUPFAM" id="SSF50978">
    <property type="entry name" value="WD40 repeat-like"/>
    <property type="match status" value="1"/>
</dbReference>
<dbReference type="InterPro" id="IPR001680">
    <property type="entry name" value="WD40_rpt"/>
</dbReference>
<dbReference type="SMART" id="SM00320">
    <property type="entry name" value="WD40"/>
    <property type="match status" value="4"/>
</dbReference>
<dbReference type="STRING" id="7739.C3YG74"/>
<keyword evidence="3" id="KW-0677">Repeat</keyword>
<dbReference type="eggNOG" id="KOG0985">
    <property type="taxonomic scope" value="Eukaryota"/>
</dbReference>
<dbReference type="Gene3D" id="2.130.10.110">
    <property type="entry name" value="Clathrin heavy-chain terminal domain"/>
    <property type="match status" value="1"/>
</dbReference>
<dbReference type="SUPFAM" id="SSF50989">
    <property type="entry name" value="Clathrin heavy-chain terminal domain"/>
    <property type="match status" value="1"/>
</dbReference>
<dbReference type="InParanoid" id="C3YG74"/>
<feature type="repeat" description="WD" evidence="4">
    <location>
        <begin position="442"/>
        <end position="474"/>
    </location>
</feature>
<dbReference type="PANTHER" id="PTHR22889">
    <property type="entry name" value="WD REPEAT-CONTAINING PROTEIN 89"/>
    <property type="match status" value="1"/>
</dbReference>
<evidence type="ECO:0000256" key="4">
    <source>
        <dbReference type="PROSITE-ProRule" id="PRU00221"/>
    </source>
</evidence>
<sequence>MAQILPIRFQEHLQLQNVGVNAANIGFSTLTMESDKFICVREKVGDQAQVVIIDLADAANPIRRPISADSAIMNPASKVIALKGSGSDLIQVQRTVYWQRWIAGVPGPGPSAAAAVKALKNGPGIVEAMKQDNLDVAKDLGFVSRRMSKKVRRRKAASVRGKKAAAWRLVKCHTDIVSGVKFAHTNPSMLYSSSLDGTIRCCDLRVSNKKPALILKGYEGDQFTSLDVNCDDTVVCGGCQKRMPDTNVTLWDSRTGQIVHTYPDSHSDDITQVKFHPSLPHRLASGSTDGLISIFDVRQSDEDDAVENVLNTESSVSRIGWYGPNSDKMYCVTHVETLQLWDTDEADQIGNFEDIKDYSPKELDHHAPVATVKHMKDKEVSMETDDVTRKSGTLGAVDYLVDCFWDAQQKKLLLAGGLHSGRLNVYKVKRKKKTLKPLYSLGDGHLSTIRCLYWQDKTESLVTGAEDGLLCLWKPGVDLEKETKDLSLTSQAVSRKEVKSRAMPVRLSMT</sequence>
<evidence type="ECO:0000256" key="2">
    <source>
        <dbReference type="ARBA" id="ARBA00022574"/>
    </source>
</evidence>
<gene>
    <name evidence="5" type="ORF">BRAFLDRAFT_126754</name>
</gene>
<keyword evidence="2 4" id="KW-0853">WD repeat</keyword>
<dbReference type="PANTHER" id="PTHR22889:SF0">
    <property type="entry name" value="WD REPEAT-CONTAINING PROTEIN 89"/>
    <property type="match status" value="1"/>
</dbReference>
<dbReference type="GO" id="GO:0030132">
    <property type="term" value="C:clathrin coat of coated pit"/>
    <property type="evidence" value="ECO:0007669"/>
    <property type="project" value="InterPro"/>
</dbReference>
<feature type="repeat" description="WD" evidence="4">
    <location>
        <begin position="263"/>
        <end position="305"/>
    </location>
</feature>
<dbReference type="GO" id="GO:0030130">
    <property type="term" value="C:clathrin coat of trans-Golgi network vesicle"/>
    <property type="evidence" value="ECO:0007669"/>
    <property type="project" value="InterPro"/>
</dbReference>
<evidence type="ECO:0000313" key="5">
    <source>
        <dbReference type="EMBL" id="EEN60595.1"/>
    </source>
</evidence>
<organism>
    <name type="scientific">Branchiostoma floridae</name>
    <name type="common">Florida lancelet</name>
    <name type="synonym">Amphioxus</name>
    <dbReference type="NCBI Taxonomy" id="7739"/>
    <lineage>
        <taxon>Eukaryota</taxon>
        <taxon>Metazoa</taxon>
        <taxon>Chordata</taxon>
        <taxon>Cephalochordata</taxon>
        <taxon>Leptocardii</taxon>
        <taxon>Amphioxiformes</taxon>
        <taxon>Branchiostomatidae</taxon>
        <taxon>Branchiostoma</taxon>
    </lineage>
</organism>
<dbReference type="PROSITE" id="PS50082">
    <property type="entry name" value="WD_REPEATS_2"/>
    <property type="match status" value="2"/>
</dbReference>
<dbReference type="EMBL" id="GG666511">
    <property type="protein sequence ID" value="EEN60595.1"/>
    <property type="molecule type" value="Genomic_DNA"/>
</dbReference>
<dbReference type="GO" id="GO:0016192">
    <property type="term" value="P:vesicle-mediated transport"/>
    <property type="evidence" value="ECO:0007669"/>
    <property type="project" value="InterPro"/>
</dbReference>
<dbReference type="eggNOG" id="KOG1188">
    <property type="taxonomic scope" value="Eukaryota"/>
</dbReference>
<dbReference type="InterPro" id="IPR039328">
    <property type="entry name" value="WDR89"/>
</dbReference>
<accession>C3YG74</accession>
<protein>
    <recommendedName>
        <fullName evidence="1">WD repeat-containing protein 89</fullName>
    </recommendedName>
</protein>
<proteinExistence type="predicted"/>
<dbReference type="AlphaFoldDB" id="C3YG74"/>
<dbReference type="InterPro" id="IPR022365">
    <property type="entry name" value="Clathrin_H-chain_propeller_rpt"/>
</dbReference>
<dbReference type="InterPro" id="IPR036322">
    <property type="entry name" value="WD40_repeat_dom_sf"/>
</dbReference>
<reference evidence="5" key="1">
    <citation type="journal article" date="2008" name="Nature">
        <title>The amphioxus genome and the evolution of the chordate karyotype.</title>
        <authorList>
            <consortium name="US DOE Joint Genome Institute (JGI-PGF)"/>
            <person name="Putnam N.H."/>
            <person name="Butts T."/>
            <person name="Ferrier D.E.K."/>
            <person name="Furlong R.F."/>
            <person name="Hellsten U."/>
            <person name="Kawashima T."/>
            <person name="Robinson-Rechavi M."/>
            <person name="Shoguchi E."/>
            <person name="Terry A."/>
            <person name="Yu J.-K."/>
            <person name="Benito-Gutierrez E.L."/>
            <person name="Dubchak I."/>
            <person name="Garcia-Fernandez J."/>
            <person name="Gibson-Brown J.J."/>
            <person name="Grigoriev I.V."/>
            <person name="Horton A.C."/>
            <person name="de Jong P.J."/>
            <person name="Jurka J."/>
            <person name="Kapitonov V.V."/>
            <person name="Kohara Y."/>
            <person name="Kuroki Y."/>
            <person name="Lindquist E."/>
            <person name="Lucas S."/>
            <person name="Osoegawa K."/>
            <person name="Pennacchio L.A."/>
            <person name="Salamov A.A."/>
            <person name="Satou Y."/>
            <person name="Sauka-Spengler T."/>
            <person name="Schmutz J."/>
            <person name="Shin-I T."/>
            <person name="Toyoda A."/>
            <person name="Bronner-Fraser M."/>
            <person name="Fujiyama A."/>
            <person name="Holland L.Z."/>
            <person name="Holland P.W.H."/>
            <person name="Satoh N."/>
            <person name="Rokhsar D.S."/>
        </authorList>
    </citation>
    <scope>NUCLEOTIDE SEQUENCE [LARGE SCALE GENOMIC DNA]</scope>
    <source>
        <strain evidence="5">S238N-H82</strain>
        <tissue evidence="5">Testes</tissue>
    </source>
</reference>
<name>C3YG74_BRAFL</name>
<evidence type="ECO:0000256" key="1">
    <source>
        <dbReference type="ARBA" id="ARBA00021125"/>
    </source>
</evidence>
<dbReference type="Gene3D" id="2.130.10.10">
    <property type="entry name" value="YVTN repeat-like/Quinoprotein amine dehydrogenase"/>
    <property type="match status" value="2"/>
</dbReference>
<dbReference type="InterPro" id="IPR016025">
    <property type="entry name" value="Clathrin_H-chain_N"/>
</dbReference>
<dbReference type="InterPro" id="IPR015943">
    <property type="entry name" value="WD40/YVTN_repeat-like_dom_sf"/>
</dbReference>